<keyword evidence="3" id="KW-1185">Reference proteome</keyword>
<evidence type="ECO:0000313" key="3">
    <source>
        <dbReference type="Proteomes" id="UP001501510"/>
    </source>
</evidence>
<dbReference type="Proteomes" id="UP001501510">
    <property type="component" value="Unassembled WGS sequence"/>
</dbReference>
<proteinExistence type="predicted"/>
<evidence type="ECO:0000256" key="1">
    <source>
        <dbReference type="SAM" id="Coils"/>
    </source>
</evidence>
<keyword evidence="1" id="KW-0175">Coiled coil</keyword>
<dbReference type="EMBL" id="BAAACG010000010">
    <property type="protein sequence ID" value="GAA0740853.1"/>
    <property type="molecule type" value="Genomic_DNA"/>
</dbReference>
<reference evidence="2 3" key="1">
    <citation type="journal article" date="2019" name="Int. J. Syst. Evol. Microbiol.">
        <title>The Global Catalogue of Microorganisms (GCM) 10K type strain sequencing project: providing services to taxonomists for standard genome sequencing and annotation.</title>
        <authorList>
            <consortium name="The Broad Institute Genomics Platform"/>
            <consortium name="The Broad Institute Genome Sequencing Center for Infectious Disease"/>
            <person name="Wu L."/>
            <person name="Ma J."/>
        </authorList>
    </citation>
    <scope>NUCLEOTIDE SEQUENCE [LARGE SCALE GENOMIC DNA]</scope>
    <source>
        <strain evidence="2 3">JCM 1407</strain>
    </source>
</reference>
<protein>
    <submittedName>
        <fullName evidence="2">Uncharacterized protein</fullName>
    </submittedName>
</protein>
<dbReference type="RefSeq" id="WP_343761536.1">
    <property type="nucleotide sequence ID" value="NZ_BAAACG010000010.1"/>
</dbReference>
<organism evidence="2 3">
    <name type="scientific">Clostridium oceanicum</name>
    <dbReference type="NCBI Taxonomy" id="1543"/>
    <lineage>
        <taxon>Bacteria</taxon>
        <taxon>Bacillati</taxon>
        <taxon>Bacillota</taxon>
        <taxon>Clostridia</taxon>
        <taxon>Eubacteriales</taxon>
        <taxon>Clostridiaceae</taxon>
        <taxon>Clostridium</taxon>
    </lineage>
</organism>
<comment type="caution">
    <text evidence="2">The sequence shown here is derived from an EMBL/GenBank/DDBJ whole genome shotgun (WGS) entry which is preliminary data.</text>
</comment>
<name>A0ABN1JJ33_9CLOT</name>
<sequence>MEIKYCIFNEKKVCDNCGECDVCDLDSNKKCDNCGKCLEKEGYDTKAIKITDVNEDKKFINKDEFEKSVEEIQSEYKNWEEIDEFVKDKNNKDNIDSKEKLKSLLEDYNDDYKALEDTSIENREDITIEFIDDIDGLEEVLEDDDRLKRVGKEQFPGFIKLNDKDNN</sequence>
<accession>A0ABN1JJ33</accession>
<evidence type="ECO:0000313" key="2">
    <source>
        <dbReference type="EMBL" id="GAA0740853.1"/>
    </source>
</evidence>
<gene>
    <name evidence="2" type="ORF">GCM10008906_21280</name>
</gene>
<feature type="coiled-coil region" evidence="1">
    <location>
        <begin position="62"/>
        <end position="118"/>
    </location>
</feature>